<evidence type="ECO:0000313" key="2">
    <source>
        <dbReference type="Proteomes" id="UP000031390"/>
    </source>
</evidence>
<dbReference type="EMBL" id="JUFZ01000116">
    <property type="protein sequence ID" value="KIC06156.1"/>
    <property type="molecule type" value="Genomic_DNA"/>
</dbReference>
<name>A0A0C1GKZ3_9NEIS</name>
<gene>
    <name evidence="1" type="ORF">MCC93_24200</name>
</gene>
<dbReference type="AlphaFoldDB" id="A0A0C1GKZ3"/>
<proteinExistence type="predicted"/>
<comment type="caution">
    <text evidence="1">The sequence shown here is derived from an EMBL/GenBank/DDBJ whole genome shotgun (WGS) entry which is preliminary data.</text>
</comment>
<sequence>MVISKIFQSPWLIYIKGRLKTNKTGFQTTFFAPFLHHIKQHFPTLSVI</sequence>
<reference evidence="1 2" key="1">
    <citation type="submission" date="2014-12" db="EMBL/GenBank/DDBJ databases">
        <title>Genome sequence of Morococcus cerebrosus.</title>
        <authorList>
            <person name="Shin S.-K."/>
            <person name="Yi H."/>
        </authorList>
    </citation>
    <scope>NUCLEOTIDE SEQUENCE [LARGE SCALE GENOMIC DNA]</scope>
    <source>
        <strain evidence="1 2">CIP 81.93</strain>
    </source>
</reference>
<dbReference type="Proteomes" id="UP000031390">
    <property type="component" value="Unassembled WGS sequence"/>
</dbReference>
<accession>A0A0C1GKZ3</accession>
<evidence type="ECO:0000313" key="1">
    <source>
        <dbReference type="EMBL" id="KIC06156.1"/>
    </source>
</evidence>
<protein>
    <submittedName>
        <fullName evidence="1">Uncharacterized protein</fullName>
    </submittedName>
</protein>
<organism evidence="1 2">
    <name type="scientific">Morococcus cerebrosus</name>
    <dbReference type="NCBI Taxonomy" id="1056807"/>
    <lineage>
        <taxon>Bacteria</taxon>
        <taxon>Pseudomonadati</taxon>
        <taxon>Pseudomonadota</taxon>
        <taxon>Betaproteobacteria</taxon>
        <taxon>Neisseriales</taxon>
        <taxon>Neisseriaceae</taxon>
        <taxon>Morococcus</taxon>
    </lineage>
</organism>